<dbReference type="InterPro" id="IPR050523">
    <property type="entry name" value="AKR_Detox_Biosynth"/>
</dbReference>
<sequence>MAAMRRILGRSGIEVSGLGMGCWAIGGPYGNSGTEQFGWGEVDDEESTRALHRAFDLGVTFYDTASSYGAGHSEKVLGAAFRDRRDEVVIASKWGYTFDEQTRGAGGSDSSTAYLRSCLEGSLRRLGTDYVDLYQLHIGDLPVAEALDLAGTLEELVAAGTLRAYGWSTDDPAKAEAFAAQAPHCTAIQHDVSVLRDTPVMIAVCEASGQASINRGPLAMGLLSGKYHDRRQVAGNDVRRMDYAWMTYFKDGAGSPEWLAAIDGIRDVLTGGGRTLAQGALAWLWARSPATIPIPGFRTVAQVEENAGALAHGPLAPEEFAQVEKLLAATR</sequence>
<dbReference type="PANTHER" id="PTHR43364:SF4">
    <property type="entry name" value="NAD(P)-LINKED OXIDOREDUCTASE SUPERFAMILY PROTEIN"/>
    <property type="match status" value="1"/>
</dbReference>
<feature type="domain" description="NADP-dependent oxidoreductase" evidence="2">
    <location>
        <begin position="33"/>
        <end position="327"/>
    </location>
</feature>
<dbReference type="CDD" id="cd19086">
    <property type="entry name" value="AKR_AKR11C1"/>
    <property type="match status" value="1"/>
</dbReference>
<dbReference type="GO" id="GO:0016491">
    <property type="term" value="F:oxidoreductase activity"/>
    <property type="evidence" value="ECO:0007669"/>
    <property type="project" value="UniProtKB-KW"/>
</dbReference>
<evidence type="ECO:0000256" key="1">
    <source>
        <dbReference type="ARBA" id="ARBA00023002"/>
    </source>
</evidence>
<dbReference type="PANTHER" id="PTHR43364">
    <property type="entry name" value="NADH-SPECIFIC METHYLGLYOXAL REDUCTASE-RELATED"/>
    <property type="match status" value="1"/>
</dbReference>
<proteinExistence type="predicted"/>
<name>A0A9W4EBT5_9ACTN</name>
<dbReference type="SUPFAM" id="SSF51430">
    <property type="entry name" value="NAD(P)-linked oxidoreductase"/>
    <property type="match status" value="1"/>
</dbReference>
<evidence type="ECO:0000259" key="2">
    <source>
        <dbReference type="Pfam" id="PF00248"/>
    </source>
</evidence>
<accession>A0A9W4EBT5</accession>
<protein>
    <submittedName>
        <fullName evidence="3">Predicted oxidoreductase</fullName>
    </submittedName>
</protein>
<evidence type="ECO:0000313" key="3">
    <source>
        <dbReference type="EMBL" id="CAG6398989.1"/>
    </source>
</evidence>
<keyword evidence="1" id="KW-0560">Oxidoreductase</keyword>
<dbReference type="Proteomes" id="UP001152519">
    <property type="component" value="Unassembled WGS sequence"/>
</dbReference>
<reference evidence="3" key="1">
    <citation type="submission" date="2021-05" db="EMBL/GenBank/DDBJ databases">
        <authorList>
            <person name="Arsene-Ploetze F."/>
        </authorList>
    </citation>
    <scope>NUCLEOTIDE SEQUENCE</scope>
    <source>
        <strain evidence="3">DSM 42138</strain>
    </source>
</reference>
<dbReference type="EMBL" id="CAJSLV010000114">
    <property type="protein sequence ID" value="CAG6398989.1"/>
    <property type="molecule type" value="Genomic_DNA"/>
</dbReference>
<organism evidence="3 4">
    <name type="scientific">Actinacidiphila cocklensis</name>
    <dbReference type="NCBI Taxonomy" id="887465"/>
    <lineage>
        <taxon>Bacteria</taxon>
        <taxon>Bacillati</taxon>
        <taxon>Actinomycetota</taxon>
        <taxon>Actinomycetes</taxon>
        <taxon>Kitasatosporales</taxon>
        <taxon>Streptomycetaceae</taxon>
        <taxon>Actinacidiphila</taxon>
    </lineage>
</organism>
<keyword evidence="4" id="KW-1185">Reference proteome</keyword>
<dbReference type="InterPro" id="IPR036812">
    <property type="entry name" value="NAD(P)_OxRdtase_dom_sf"/>
</dbReference>
<dbReference type="AlphaFoldDB" id="A0A9W4EBT5"/>
<dbReference type="InterPro" id="IPR023210">
    <property type="entry name" value="NADP_OxRdtase_dom"/>
</dbReference>
<dbReference type="Pfam" id="PF00248">
    <property type="entry name" value="Aldo_ket_red"/>
    <property type="match status" value="1"/>
</dbReference>
<comment type="caution">
    <text evidence="3">The sequence shown here is derived from an EMBL/GenBank/DDBJ whole genome shotgun (WGS) entry which is preliminary data.</text>
</comment>
<gene>
    <name evidence="3" type="ORF">SCOCK_80144</name>
</gene>
<evidence type="ECO:0000313" key="4">
    <source>
        <dbReference type="Proteomes" id="UP001152519"/>
    </source>
</evidence>
<dbReference type="Gene3D" id="3.20.20.100">
    <property type="entry name" value="NADP-dependent oxidoreductase domain"/>
    <property type="match status" value="1"/>
</dbReference>